<proteinExistence type="predicted"/>
<dbReference type="PROSITE" id="PS50030">
    <property type="entry name" value="UBA"/>
    <property type="match status" value="2"/>
</dbReference>
<feature type="domain" description="Ubiquitin-like" evidence="2">
    <location>
        <begin position="23"/>
        <end position="75"/>
    </location>
</feature>
<name>A0ABU6U7V3_9FABA</name>
<dbReference type="SMART" id="SM00165">
    <property type="entry name" value="UBA"/>
    <property type="match status" value="2"/>
</dbReference>
<dbReference type="PANTHER" id="PTHR12948">
    <property type="entry name" value="NEDD8 ULTIMATE BUSTER-1 BS4 PROTEIN"/>
    <property type="match status" value="1"/>
</dbReference>
<dbReference type="Gene3D" id="3.10.20.90">
    <property type="entry name" value="Phosphatidylinositol 3-kinase Catalytic Subunit, Chain A, domain 1"/>
    <property type="match status" value="1"/>
</dbReference>
<dbReference type="PROSITE" id="PS50053">
    <property type="entry name" value="UBIQUITIN_2"/>
    <property type="match status" value="1"/>
</dbReference>
<dbReference type="EMBL" id="JASCZI010120899">
    <property type="protein sequence ID" value="MED6157232.1"/>
    <property type="molecule type" value="Genomic_DNA"/>
</dbReference>
<sequence>MAILKIRGTWTGVLEDVAVDACTLPKLREEVAMRANCSPDCITLTFAGKILEDDDAGAGYVRNLASLGLKNNSKILATRISPQERDAFRRLEERFCWLEKVSAAAVAIAEKHPNMILVEVFNRAIYVFYKIELSAIFIGVKLHEIAVDLIEREYYDSALEALSTVEEAFSICDPIIVELIITPILNIDIMWCYLMKRDERSLLDAGKRLEMARTGNECHLDMFLSHKLLEKLHLRLELLEGVVAYHSGQIKKSRKSLLSAKAKFIQHLNQHDATSLLIDLRFSLDEANRGLKMCNGDVTGAIDFLIEEEIKDVLKCNDDMQRRQEIREGKLYGLTPSNKVVDIKKLKNLVSIGFDKELAAEALRRNENDTWKALDDLRNPETNSTLQVDIESMKRERQKIATYFAIEKAVQMGFERSRVVAAFEAGGTSEDVIQRLKVQPEGSSDSDLSEAEEQNEEIKDLCLFDITISSTNEGATILFYLRLVEIALRSLWEKQR</sequence>
<organism evidence="3 4">
    <name type="scientific">Stylosanthes scabra</name>
    <dbReference type="NCBI Taxonomy" id="79078"/>
    <lineage>
        <taxon>Eukaryota</taxon>
        <taxon>Viridiplantae</taxon>
        <taxon>Streptophyta</taxon>
        <taxon>Embryophyta</taxon>
        <taxon>Tracheophyta</taxon>
        <taxon>Spermatophyta</taxon>
        <taxon>Magnoliopsida</taxon>
        <taxon>eudicotyledons</taxon>
        <taxon>Gunneridae</taxon>
        <taxon>Pentapetalae</taxon>
        <taxon>rosids</taxon>
        <taxon>fabids</taxon>
        <taxon>Fabales</taxon>
        <taxon>Fabaceae</taxon>
        <taxon>Papilionoideae</taxon>
        <taxon>50 kb inversion clade</taxon>
        <taxon>dalbergioids sensu lato</taxon>
        <taxon>Dalbergieae</taxon>
        <taxon>Pterocarpus clade</taxon>
        <taxon>Stylosanthes</taxon>
    </lineage>
</organism>
<evidence type="ECO:0000259" key="2">
    <source>
        <dbReference type="PROSITE" id="PS50053"/>
    </source>
</evidence>
<feature type="domain" description="UBA" evidence="1">
    <location>
        <begin position="340"/>
        <end position="380"/>
    </location>
</feature>
<evidence type="ECO:0000259" key="1">
    <source>
        <dbReference type="PROSITE" id="PS50030"/>
    </source>
</evidence>
<dbReference type="SUPFAM" id="SSF46934">
    <property type="entry name" value="UBA-like"/>
    <property type="match status" value="1"/>
</dbReference>
<dbReference type="Proteomes" id="UP001341840">
    <property type="component" value="Unassembled WGS sequence"/>
</dbReference>
<feature type="domain" description="UBA" evidence="1">
    <location>
        <begin position="267"/>
        <end position="308"/>
    </location>
</feature>
<dbReference type="InterPro" id="IPR029071">
    <property type="entry name" value="Ubiquitin-like_domsf"/>
</dbReference>
<protein>
    <recommendedName>
        <fullName evidence="5">NEDD8 ultimate buster 1</fullName>
    </recommendedName>
</protein>
<evidence type="ECO:0008006" key="5">
    <source>
        <dbReference type="Google" id="ProtNLM"/>
    </source>
</evidence>
<keyword evidence="4" id="KW-1185">Reference proteome</keyword>
<dbReference type="InterPro" id="IPR000626">
    <property type="entry name" value="Ubiquitin-like_dom"/>
</dbReference>
<evidence type="ECO:0000313" key="3">
    <source>
        <dbReference type="EMBL" id="MED6157232.1"/>
    </source>
</evidence>
<evidence type="ECO:0000313" key="4">
    <source>
        <dbReference type="Proteomes" id="UP001341840"/>
    </source>
</evidence>
<comment type="caution">
    <text evidence="3">The sequence shown here is derived from an EMBL/GenBank/DDBJ whole genome shotgun (WGS) entry which is preliminary data.</text>
</comment>
<dbReference type="SUPFAM" id="SSF54236">
    <property type="entry name" value="Ubiquitin-like"/>
    <property type="match status" value="1"/>
</dbReference>
<dbReference type="InterPro" id="IPR015940">
    <property type="entry name" value="UBA"/>
</dbReference>
<dbReference type="PANTHER" id="PTHR12948:SF3">
    <property type="entry name" value="NEDD8 ULTIMATE BUSTER 1"/>
    <property type="match status" value="1"/>
</dbReference>
<dbReference type="InterPro" id="IPR009060">
    <property type="entry name" value="UBA-like_sf"/>
</dbReference>
<dbReference type="Gene3D" id="1.10.8.10">
    <property type="entry name" value="DNA helicase RuvA subunit, C-terminal domain"/>
    <property type="match status" value="1"/>
</dbReference>
<dbReference type="InterPro" id="IPR039749">
    <property type="entry name" value="NUB1"/>
</dbReference>
<accession>A0ABU6U7V3</accession>
<reference evidence="3 4" key="1">
    <citation type="journal article" date="2023" name="Plants (Basel)">
        <title>Bridging the Gap: Combining Genomics and Transcriptomics Approaches to Understand Stylosanthes scabra, an Orphan Legume from the Brazilian Caatinga.</title>
        <authorList>
            <person name="Ferreira-Neto J.R.C."/>
            <person name="da Silva M.D."/>
            <person name="Binneck E."/>
            <person name="de Melo N.F."/>
            <person name="da Silva R.H."/>
            <person name="de Melo A.L.T.M."/>
            <person name="Pandolfi V."/>
            <person name="Bustamante F.O."/>
            <person name="Brasileiro-Vidal A.C."/>
            <person name="Benko-Iseppon A.M."/>
        </authorList>
    </citation>
    <scope>NUCLEOTIDE SEQUENCE [LARGE SCALE GENOMIC DNA]</scope>
    <source>
        <tissue evidence="3">Leaves</tissue>
    </source>
</reference>
<gene>
    <name evidence="3" type="ORF">PIB30_021430</name>
</gene>